<dbReference type="EMBL" id="JAIQCV010000005">
    <property type="protein sequence ID" value="KAH1096823.1"/>
    <property type="molecule type" value="Genomic_DNA"/>
</dbReference>
<accession>A0A9D3VU99</accession>
<reference evidence="2 3" key="1">
    <citation type="journal article" date="2021" name="Plant Biotechnol. J.">
        <title>Multi-omics assisted identification of the key and species-specific regulatory components of drought-tolerant mechanisms in Gossypium stocksii.</title>
        <authorList>
            <person name="Yu D."/>
            <person name="Ke L."/>
            <person name="Zhang D."/>
            <person name="Wu Y."/>
            <person name="Sun Y."/>
            <person name="Mei J."/>
            <person name="Sun J."/>
            <person name="Sun Y."/>
        </authorList>
    </citation>
    <scope>NUCLEOTIDE SEQUENCE [LARGE SCALE GENOMIC DNA]</scope>
    <source>
        <strain evidence="3">cv. E1</strain>
        <tissue evidence="2">Leaf</tissue>
    </source>
</reference>
<comment type="caution">
    <text evidence="2">The sequence shown here is derived from an EMBL/GenBank/DDBJ whole genome shotgun (WGS) entry which is preliminary data.</text>
</comment>
<gene>
    <name evidence="2" type="ORF">J1N35_013744</name>
</gene>
<protein>
    <submittedName>
        <fullName evidence="2">Uncharacterized protein</fullName>
    </submittedName>
</protein>
<organism evidence="2 3">
    <name type="scientific">Gossypium stocksii</name>
    <dbReference type="NCBI Taxonomy" id="47602"/>
    <lineage>
        <taxon>Eukaryota</taxon>
        <taxon>Viridiplantae</taxon>
        <taxon>Streptophyta</taxon>
        <taxon>Embryophyta</taxon>
        <taxon>Tracheophyta</taxon>
        <taxon>Spermatophyta</taxon>
        <taxon>Magnoliopsida</taxon>
        <taxon>eudicotyledons</taxon>
        <taxon>Gunneridae</taxon>
        <taxon>Pentapetalae</taxon>
        <taxon>rosids</taxon>
        <taxon>malvids</taxon>
        <taxon>Malvales</taxon>
        <taxon>Malvaceae</taxon>
        <taxon>Malvoideae</taxon>
        <taxon>Gossypium</taxon>
    </lineage>
</organism>
<feature type="region of interest" description="Disordered" evidence="1">
    <location>
        <begin position="186"/>
        <end position="214"/>
    </location>
</feature>
<keyword evidence="3" id="KW-1185">Reference proteome</keyword>
<dbReference type="OrthoDB" id="994845at2759"/>
<proteinExistence type="predicted"/>
<sequence length="252" mass="27749">MDVVRRHRYHILHPVESIGQLIDVRHQGAVGSVGDGGNARIEPGNAAVQVEEGMWLHNSIIIDPDRRSVACVYAIYRYIFPCTDVFGILHPQVDVDTDPNVGSDARLCTTIDDDTDTDAHVAIDVDVDAHAVVDANVVPMQQSVPMSIPKAIPMYQDLDTLLLLTYSHPNTAHIIILLRMTQQSTTDDDDDAIEPKDQGHRALVGGSPNDDGIKEEVYRPTALDVHLVAPSAVHKNPLRDYRPPPCSIHSLR</sequence>
<evidence type="ECO:0000256" key="1">
    <source>
        <dbReference type="SAM" id="MobiDB-lite"/>
    </source>
</evidence>
<evidence type="ECO:0000313" key="3">
    <source>
        <dbReference type="Proteomes" id="UP000828251"/>
    </source>
</evidence>
<dbReference type="Proteomes" id="UP000828251">
    <property type="component" value="Unassembled WGS sequence"/>
</dbReference>
<name>A0A9D3VU99_9ROSI</name>
<dbReference type="AlphaFoldDB" id="A0A9D3VU99"/>
<evidence type="ECO:0000313" key="2">
    <source>
        <dbReference type="EMBL" id="KAH1096823.1"/>
    </source>
</evidence>